<comment type="subcellular location">
    <subcellularLocation>
        <location evidence="1 6">Bacterial flagellum basal body</location>
    </subcellularLocation>
</comment>
<name>A0A4D6Y7L5_9GAMM</name>
<gene>
    <name evidence="8" type="primary">flgB</name>
    <name evidence="8" type="ORF">D9V75_01620</name>
</gene>
<evidence type="ECO:0000313" key="9">
    <source>
        <dbReference type="Proteomes" id="UP000298673"/>
    </source>
</evidence>
<comment type="subunit">
    <text evidence="6">The basal body constitutes a major portion of the flagellar organelle and consists of a number of rings mounted on a central rod.</text>
</comment>
<protein>
    <recommendedName>
        <fullName evidence="3 6">Flagellar basal body rod protein FlgB</fullName>
    </recommendedName>
</protein>
<dbReference type="InterPro" id="IPR001444">
    <property type="entry name" value="Flag_bb_rod_N"/>
</dbReference>
<dbReference type="InterPro" id="IPR006300">
    <property type="entry name" value="FlgB"/>
</dbReference>
<keyword evidence="8" id="KW-0969">Cilium</keyword>
<dbReference type="GO" id="GO:0030694">
    <property type="term" value="C:bacterial-type flagellum basal body, rod"/>
    <property type="evidence" value="ECO:0007669"/>
    <property type="project" value="InterPro"/>
</dbReference>
<evidence type="ECO:0000256" key="6">
    <source>
        <dbReference type="PIRNR" id="PIRNR002889"/>
    </source>
</evidence>
<dbReference type="GO" id="GO:0071973">
    <property type="term" value="P:bacterial-type flagellum-dependent cell motility"/>
    <property type="evidence" value="ECO:0007669"/>
    <property type="project" value="InterPro"/>
</dbReference>
<dbReference type="PANTHER" id="PTHR30435">
    <property type="entry name" value="FLAGELLAR PROTEIN"/>
    <property type="match status" value="1"/>
</dbReference>
<evidence type="ECO:0000256" key="3">
    <source>
        <dbReference type="ARBA" id="ARBA00014376"/>
    </source>
</evidence>
<evidence type="ECO:0000256" key="1">
    <source>
        <dbReference type="ARBA" id="ARBA00004117"/>
    </source>
</evidence>
<reference evidence="8 9" key="2">
    <citation type="submission" date="2019-05" db="EMBL/GenBank/DDBJ databases">
        <title>Genome evolution of the obligate endosymbiont Buchnera aphidicola.</title>
        <authorList>
            <person name="Moran N.A."/>
        </authorList>
    </citation>
    <scope>NUCLEOTIDE SEQUENCE [LARGE SCALE GENOMIC DNA]</scope>
    <source>
        <strain evidence="8 9">Mst</strain>
    </source>
</reference>
<evidence type="ECO:0000313" key="8">
    <source>
        <dbReference type="EMBL" id="QCI24403.1"/>
    </source>
</evidence>
<keyword evidence="8" id="KW-0966">Cell projection</keyword>
<dbReference type="AlphaFoldDB" id="A0A4D6Y7L5"/>
<reference evidence="8 9" key="1">
    <citation type="submission" date="2018-12" db="EMBL/GenBank/DDBJ databases">
        <authorList>
            <person name="Chong R.A."/>
        </authorList>
    </citation>
    <scope>NUCLEOTIDE SEQUENCE [LARGE SCALE GENOMIC DNA]</scope>
    <source>
        <strain evidence="8 9">Mst</strain>
    </source>
</reference>
<evidence type="ECO:0000259" key="7">
    <source>
        <dbReference type="Pfam" id="PF00460"/>
    </source>
</evidence>
<keyword evidence="8" id="KW-0282">Flagellum</keyword>
<comment type="similarity">
    <text evidence="2 6">Belongs to the flagella basal body rod proteins family.</text>
</comment>
<dbReference type="PANTHER" id="PTHR30435:SF12">
    <property type="entry name" value="FLAGELLAR BASAL BODY ROD PROTEIN FLGB"/>
    <property type="match status" value="1"/>
</dbReference>
<evidence type="ECO:0000256" key="4">
    <source>
        <dbReference type="ARBA" id="ARBA00023143"/>
    </source>
</evidence>
<comment type="function">
    <text evidence="5 6">Structural component of flagellum, the bacterial motility apparatus. Part of the rod structure of flagellar basal body.</text>
</comment>
<feature type="domain" description="Flagellar basal body rod protein N-terminal" evidence="7">
    <location>
        <begin position="16"/>
        <end position="39"/>
    </location>
</feature>
<organism evidence="8 9">
    <name type="scientific">Buchnera aphidicola</name>
    <name type="common">Muscaphis stroyani</name>
    <dbReference type="NCBI Taxonomy" id="1241869"/>
    <lineage>
        <taxon>Bacteria</taxon>
        <taxon>Pseudomonadati</taxon>
        <taxon>Pseudomonadota</taxon>
        <taxon>Gammaproteobacteria</taxon>
        <taxon>Enterobacterales</taxon>
        <taxon>Erwiniaceae</taxon>
        <taxon>Buchnera</taxon>
    </lineage>
</organism>
<sequence>MFEKINKSFDFNQNVLNLYSKRQEILTSNIANSDTPGYKAMDISFKNEFNKIINKNNMRNKEIFLTKTSPYHLDLHKNVLSSIKIIPVKSNEIKKNKNTVDMNRERIQFIQNSLKYQSSLAFIKNEIKNIMHVLQG</sequence>
<dbReference type="NCBIfam" id="TIGR01396">
    <property type="entry name" value="FlgB"/>
    <property type="match status" value="1"/>
</dbReference>
<dbReference type="OrthoDB" id="9788334at2"/>
<dbReference type="PIRSF" id="PIRSF002889">
    <property type="entry name" value="Rod_FlgB"/>
    <property type="match status" value="1"/>
</dbReference>
<proteinExistence type="inferred from homology"/>
<accession>A0A4D6Y7L5</accession>
<dbReference type="Proteomes" id="UP000298673">
    <property type="component" value="Chromosome"/>
</dbReference>
<dbReference type="RefSeq" id="WP_158343609.1">
    <property type="nucleotide sequence ID" value="NZ_CP034861.1"/>
</dbReference>
<dbReference type="Pfam" id="PF00460">
    <property type="entry name" value="Flg_bb_rod"/>
    <property type="match status" value="1"/>
</dbReference>
<evidence type="ECO:0000256" key="2">
    <source>
        <dbReference type="ARBA" id="ARBA00009677"/>
    </source>
</evidence>
<keyword evidence="4 6" id="KW-0975">Bacterial flagellum</keyword>
<evidence type="ECO:0000256" key="5">
    <source>
        <dbReference type="ARBA" id="ARBA00024934"/>
    </source>
</evidence>
<dbReference type="EMBL" id="CP034861">
    <property type="protein sequence ID" value="QCI24403.1"/>
    <property type="molecule type" value="Genomic_DNA"/>
</dbReference>